<feature type="transmembrane region" description="Helical" evidence="6">
    <location>
        <begin position="12"/>
        <end position="31"/>
    </location>
</feature>
<keyword evidence="3" id="KW-0378">Hydrolase</keyword>
<dbReference type="Proteomes" id="UP000278627">
    <property type="component" value="Unassembled WGS sequence"/>
</dbReference>
<evidence type="ECO:0000256" key="2">
    <source>
        <dbReference type="ARBA" id="ARBA00022723"/>
    </source>
</evidence>
<reference evidence="7 8" key="2">
    <citation type="submission" date="2018-11" db="EMBL/GenBank/DDBJ databases">
        <authorList>
            <consortium name="Pathogen Informatics"/>
        </authorList>
    </citation>
    <scope>NUCLEOTIDE SEQUENCE [LARGE SCALE GENOMIC DNA]</scope>
</reference>
<dbReference type="GO" id="GO:0006506">
    <property type="term" value="P:GPI anchor biosynthetic process"/>
    <property type="evidence" value="ECO:0007669"/>
    <property type="project" value="InterPro"/>
</dbReference>
<dbReference type="InterPro" id="IPR033308">
    <property type="entry name" value="PGAP5/Cdc1/Ted1"/>
</dbReference>
<proteinExistence type="predicted"/>
<dbReference type="PANTHER" id="PTHR13315:SF0">
    <property type="entry name" value="METALLOPHOSPHOESTERASE 1"/>
    <property type="match status" value="1"/>
</dbReference>
<keyword evidence="5" id="KW-0464">Manganese</keyword>
<accession>A0A0N4T3M8</accession>
<sequence length="394" mass="45714">MGGIWSSKTGLLLIILFVVIYNEYLTYYITIYTTCSWPIISTTEEGRKKETRVIILTDIHLLLSSQNEHWEWQMYRSFQSAVSLTRPHAVFFLDLIYLFHTEIFAVVLGGICIVSGDLFDGSTISSQQDLINYANHFNELFYVPKNVERHCIVGNHDIISHHKINPVRLQFFSQHFSRSLVDHIVIGGNHFVLLNSMTIDCGDCLLRNVTKDQVEQLSQVFNCNRNLKAPCNIHSRPILLLHVPLYRDSDSKCANDYDVAPEPRKSERFRAGFHCLSNVSSHYILKKLKPRAIFDGHLHYSCRTWWPSPYNVYEWTLSSFSWRNIPQPAFLLVTVTPDDIQVNKCLLPNKKTIIASYVIIALGLLFFLSYRLVFSLLWHRKLCCSCQFVTRKWA</sequence>
<dbReference type="WBParaSite" id="BPAG_0000280801-mRNA-1">
    <property type="protein sequence ID" value="BPAG_0000280801-mRNA-1"/>
    <property type="gene ID" value="BPAG_0000280801"/>
</dbReference>
<evidence type="ECO:0000313" key="9">
    <source>
        <dbReference type="WBParaSite" id="BPAG_0000280801-mRNA-1"/>
    </source>
</evidence>
<dbReference type="STRING" id="6280.A0A0N4T3M8"/>
<dbReference type="PANTHER" id="PTHR13315">
    <property type="entry name" value="METALLO PHOSPHOESTERASE RELATED"/>
    <property type="match status" value="1"/>
</dbReference>
<dbReference type="Gene3D" id="3.60.21.10">
    <property type="match status" value="1"/>
</dbReference>
<gene>
    <name evidence="7" type="ORF">BPAG_LOCUS2778</name>
</gene>
<comment type="cofactor">
    <cofactor evidence="1">
        <name>Mn(2+)</name>
        <dbReference type="ChEBI" id="CHEBI:29035"/>
    </cofactor>
</comment>
<evidence type="ECO:0000256" key="5">
    <source>
        <dbReference type="ARBA" id="ARBA00023211"/>
    </source>
</evidence>
<dbReference type="SUPFAM" id="SSF56300">
    <property type="entry name" value="Metallo-dependent phosphatases"/>
    <property type="match status" value="1"/>
</dbReference>
<evidence type="ECO:0000256" key="4">
    <source>
        <dbReference type="ARBA" id="ARBA00023136"/>
    </source>
</evidence>
<evidence type="ECO:0000256" key="6">
    <source>
        <dbReference type="SAM" id="Phobius"/>
    </source>
</evidence>
<keyword evidence="2" id="KW-0479">Metal-binding</keyword>
<feature type="transmembrane region" description="Helical" evidence="6">
    <location>
        <begin position="354"/>
        <end position="373"/>
    </location>
</feature>
<dbReference type="GO" id="GO:0016020">
    <property type="term" value="C:membrane"/>
    <property type="evidence" value="ECO:0007669"/>
    <property type="project" value="GOC"/>
</dbReference>
<keyword evidence="6" id="KW-0812">Transmembrane</keyword>
<dbReference type="EMBL" id="UZAD01000509">
    <property type="protein sequence ID" value="VDN83964.1"/>
    <property type="molecule type" value="Genomic_DNA"/>
</dbReference>
<dbReference type="GO" id="GO:0046872">
    <property type="term" value="F:metal ion binding"/>
    <property type="evidence" value="ECO:0007669"/>
    <property type="project" value="UniProtKB-KW"/>
</dbReference>
<evidence type="ECO:0000256" key="1">
    <source>
        <dbReference type="ARBA" id="ARBA00001936"/>
    </source>
</evidence>
<dbReference type="GO" id="GO:0016787">
    <property type="term" value="F:hydrolase activity"/>
    <property type="evidence" value="ECO:0007669"/>
    <property type="project" value="UniProtKB-KW"/>
</dbReference>
<keyword evidence="6" id="KW-1133">Transmembrane helix</keyword>
<name>A0A0N4T3M8_BRUPA</name>
<organism evidence="9">
    <name type="scientific">Brugia pahangi</name>
    <name type="common">Filarial nematode worm</name>
    <dbReference type="NCBI Taxonomy" id="6280"/>
    <lineage>
        <taxon>Eukaryota</taxon>
        <taxon>Metazoa</taxon>
        <taxon>Ecdysozoa</taxon>
        <taxon>Nematoda</taxon>
        <taxon>Chromadorea</taxon>
        <taxon>Rhabditida</taxon>
        <taxon>Spirurina</taxon>
        <taxon>Spiruromorpha</taxon>
        <taxon>Filarioidea</taxon>
        <taxon>Onchocercidae</taxon>
        <taxon>Brugia</taxon>
    </lineage>
</organism>
<protein>
    <submittedName>
        <fullName evidence="9">Metallophos domain-containing protein</fullName>
    </submittedName>
</protein>
<reference evidence="9" key="1">
    <citation type="submission" date="2017-02" db="UniProtKB">
        <authorList>
            <consortium name="WormBaseParasite"/>
        </authorList>
    </citation>
    <scope>IDENTIFICATION</scope>
</reference>
<keyword evidence="8" id="KW-1185">Reference proteome</keyword>
<keyword evidence="4 6" id="KW-0472">Membrane</keyword>
<evidence type="ECO:0000313" key="7">
    <source>
        <dbReference type="EMBL" id="VDN83964.1"/>
    </source>
</evidence>
<dbReference type="AlphaFoldDB" id="A0A0N4T3M8"/>
<evidence type="ECO:0000256" key="3">
    <source>
        <dbReference type="ARBA" id="ARBA00022801"/>
    </source>
</evidence>
<evidence type="ECO:0000313" key="8">
    <source>
        <dbReference type="Proteomes" id="UP000278627"/>
    </source>
</evidence>
<dbReference type="InterPro" id="IPR029052">
    <property type="entry name" value="Metallo-depent_PP-like"/>
</dbReference>